<accession>A0ABS8NFF9</accession>
<comment type="caution">
    <text evidence="2">The sequence shown here is derived from an EMBL/GenBank/DDBJ whole genome shotgun (WGS) entry which is preliminary data.</text>
</comment>
<evidence type="ECO:0008006" key="4">
    <source>
        <dbReference type="Google" id="ProtNLM"/>
    </source>
</evidence>
<organism evidence="2 3">
    <name type="scientific">Rhodopirellula halodulae</name>
    <dbReference type="NCBI Taxonomy" id="2894198"/>
    <lineage>
        <taxon>Bacteria</taxon>
        <taxon>Pseudomonadati</taxon>
        <taxon>Planctomycetota</taxon>
        <taxon>Planctomycetia</taxon>
        <taxon>Pirellulales</taxon>
        <taxon>Pirellulaceae</taxon>
        <taxon>Rhodopirellula</taxon>
    </lineage>
</organism>
<sequence length="166" mass="18157">MNPYLTPKSIDEASPSVPRFRLIASMLGLFVGYMVIAELVPQLINATRLGRLQNPIGLILGATISALVTYAAYVEWCGKVACLRNATPVCVVLVPITVLVTARFVLHFAPLLSVDTLGTYYGAILGQVFCAGVWLYSANVLSRHRVIRQYIEGNQAMDAEPRSQVF</sequence>
<proteinExistence type="predicted"/>
<name>A0ABS8NFF9_9BACT</name>
<dbReference type="EMBL" id="JAJKFW010000020">
    <property type="protein sequence ID" value="MCC9642263.1"/>
    <property type="molecule type" value="Genomic_DNA"/>
</dbReference>
<feature type="transmembrane region" description="Helical" evidence="1">
    <location>
        <begin position="20"/>
        <end position="44"/>
    </location>
</feature>
<feature type="transmembrane region" description="Helical" evidence="1">
    <location>
        <begin position="118"/>
        <end position="138"/>
    </location>
</feature>
<reference evidence="2" key="1">
    <citation type="submission" date="2021-11" db="EMBL/GenBank/DDBJ databases">
        <title>Genome sequence.</title>
        <authorList>
            <person name="Sun Q."/>
        </authorList>
    </citation>
    <scope>NUCLEOTIDE SEQUENCE</scope>
    <source>
        <strain evidence="2">JC740</strain>
    </source>
</reference>
<keyword evidence="1" id="KW-1133">Transmembrane helix</keyword>
<evidence type="ECO:0000256" key="1">
    <source>
        <dbReference type="SAM" id="Phobius"/>
    </source>
</evidence>
<keyword evidence="1" id="KW-0472">Membrane</keyword>
<dbReference type="RefSeq" id="WP_230273061.1">
    <property type="nucleotide sequence ID" value="NZ_JAJKFW010000020.1"/>
</dbReference>
<keyword evidence="3" id="KW-1185">Reference proteome</keyword>
<feature type="transmembrane region" description="Helical" evidence="1">
    <location>
        <begin position="86"/>
        <end position="106"/>
    </location>
</feature>
<dbReference type="Proteomes" id="UP001430306">
    <property type="component" value="Unassembled WGS sequence"/>
</dbReference>
<evidence type="ECO:0000313" key="3">
    <source>
        <dbReference type="Proteomes" id="UP001430306"/>
    </source>
</evidence>
<feature type="transmembrane region" description="Helical" evidence="1">
    <location>
        <begin position="56"/>
        <end position="74"/>
    </location>
</feature>
<gene>
    <name evidence="2" type="ORF">LOC71_08250</name>
</gene>
<evidence type="ECO:0000313" key="2">
    <source>
        <dbReference type="EMBL" id="MCC9642263.1"/>
    </source>
</evidence>
<keyword evidence="1" id="KW-0812">Transmembrane</keyword>
<protein>
    <recommendedName>
        <fullName evidence="4">Integral membrane protein</fullName>
    </recommendedName>
</protein>